<dbReference type="Proteomes" id="UP000887580">
    <property type="component" value="Unplaced"/>
</dbReference>
<protein>
    <submittedName>
        <fullName evidence="2">Uncharacterized protein</fullName>
    </submittedName>
</protein>
<name>A0AC35G9D4_9BILA</name>
<dbReference type="WBParaSite" id="PS1159_v2.g2954.t1">
    <property type="protein sequence ID" value="PS1159_v2.g2954.t1"/>
    <property type="gene ID" value="PS1159_v2.g2954"/>
</dbReference>
<evidence type="ECO:0000313" key="1">
    <source>
        <dbReference type="Proteomes" id="UP000887580"/>
    </source>
</evidence>
<evidence type="ECO:0000313" key="2">
    <source>
        <dbReference type="WBParaSite" id="PS1159_v2.g2954.t1"/>
    </source>
</evidence>
<organism evidence="1 2">
    <name type="scientific">Panagrolaimus sp. PS1159</name>
    <dbReference type="NCBI Taxonomy" id="55785"/>
    <lineage>
        <taxon>Eukaryota</taxon>
        <taxon>Metazoa</taxon>
        <taxon>Ecdysozoa</taxon>
        <taxon>Nematoda</taxon>
        <taxon>Chromadorea</taxon>
        <taxon>Rhabditida</taxon>
        <taxon>Tylenchina</taxon>
        <taxon>Panagrolaimomorpha</taxon>
        <taxon>Panagrolaimoidea</taxon>
        <taxon>Panagrolaimidae</taxon>
        <taxon>Panagrolaimus</taxon>
    </lineage>
</organism>
<reference evidence="2" key="1">
    <citation type="submission" date="2022-11" db="UniProtKB">
        <authorList>
            <consortium name="WormBaseParasite"/>
        </authorList>
    </citation>
    <scope>IDENTIFICATION</scope>
</reference>
<accession>A0AC35G9D4</accession>
<sequence>MDLKNPNIEVGSASCCDTDLCNDDAPKSVSDIPKLVGDAPKSVYNSATKNYSLIGFFIFLVSVPFFLA</sequence>
<proteinExistence type="predicted"/>